<proteinExistence type="predicted"/>
<evidence type="ECO:0000313" key="3">
    <source>
        <dbReference type="Proteomes" id="UP000198953"/>
    </source>
</evidence>
<protein>
    <submittedName>
        <fullName evidence="2">Uncharacterized protein</fullName>
    </submittedName>
</protein>
<sequence>MNAELEYAVMQSHADELRRAAAEHRRARQAGQEARGERRNRSLLARFLAS</sequence>
<dbReference type="AlphaFoldDB" id="A0A1H7WF28"/>
<dbReference type="RefSeq" id="WP_176573517.1">
    <property type="nucleotide sequence ID" value="NZ_BBZG01000004.1"/>
</dbReference>
<dbReference type="Proteomes" id="UP000198953">
    <property type="component" value="Unassembled WGS sequence"/>
</dbReference>
<evidence type="ECO:0000313" key="2">
    <source>
        <dbReference type="EMBL" id="SEM19675.1"/>
    </source>
</evidence>
<evidence type="ECO:0000256" key="1">
    <source>
        <dbReference type="SAM" id="MobiDB-lite"/>
    </source>
</evidence>
<dbReference type="STRING" id="46177.SAMN05660976_04476"/>
<keyword evidence="3" id="KW-1185">Reference proteome</keyword>
<feature type="region of interest" description="Disordered" evidence="1">
    <location>
        <begin position="18"/>
        <end position="41"/>
    </location>
</feature>
<gene>
    <name evidence="2" type="ORF">SAMN05660976_04476</name>
</gene>
<accession>A0A1H7WF28</accession>
<organism evidence="2 3">
    <name type="scientific">Nonomuraea pusilla</name>
    <dbReference type="NCBI Taxonomy" id="46177"/>
    <lineage>
        <taxon>Bacteria</taxon>
        <taxon>Bacillati</taxon>
        <taxon>Actinomycetota</taxon>
        <taxon>Actinomycetes</taxon>
        <taxon>Streptosporangiales</taxon>
        <taxon>Streptosporangiaceae</taxon>
        <taxon>Nonomuraea</taxon>
    </lineage>
</organism>
<name>A0A1H7WF28_9ACTN</name>
<reference evidence="2 3" key="1">
    <citation type="submission" date="2016-10" db="EMBL/GenBank/DDBJ databases">
        <authorList>
            <person name="de Groot N.N."/>
        </authorList>
    </citation>
    <scope>NUCLEOTIDE SEQUENCE [LARGE SCALE GENOMIC DNA]</scope>
    <source>
        <strain evidence="2 3">DSM 43357</strain>
    </source>
</reference>
<dbReference type="EMBL" id="FOBF01000010">
    <property type="protein sequence ID" value="SEM19675.1"/>
    <property type="molecule type" value="Genomic_DNA"/>
</dbReference>